<sequence length="184" mass="20157">MSTIRVLGICGSLRKGSYNRMLLKAAGEELPEGMTLTTADIAGIPAYDTDVEGNPPESVKKLKAQIREADALLIVSPEYNYSIPGHLKNAIDWASRPPQESPFRDKPLAIMGASISALGTARMQYHLRQVAVFLDMHVLNKPEVMVAGAQDKFDADGKLTDAKTREIVHKAMVALGEWTKRLKV</sequence>
<gene>
    <name evidence="4" type="ORF">OD750_004710</name>
</gene>
<evidence type="ECO:0000313" key="4">
    <source>
        <dbReference type="EMBL" id="MDC8011843.1"/>
    </source>
</evidence>
<dbReference type="Pfam" id="PF03358">
    <property type="entry name" value="FMN_red"/>
    <property type="match status" value="1"/>
</dbReference>
<dbReference type="SUPFAM" id="SSF52218">
    <property type="entry name" value="Flavoproteins"/>
    <property type="match status" value="1"/>
</dbReference>
<evidence type="ECO:0000259" key="3">
    <source>
        <dbReference type="Pfam" id="PF03358"/>
    </source>
</evidence>
<accession>A0A9X3YJ76</accession>
<comment type="cofactor">
    <cofactor evidence="1">
        <name>FMN</name>
        <dbReference type="ChEBI" id="CHEBI:58210"/>
    </cofactor>
</comment>
<protein>
    <submittedName>
        <fullName evidence="4">NAD(P)H-dependent oxidoreductase</fullName>
    </submittedName>
</protein>
<dbReference type="InterPro" id="IPR050712">
    <property type="entry name" value="NAD(P)H-dep_reductase"/>
</dbReference>
<dbReference type="InterPro" id="IPR005025">
    <property type="entry name" value="FMN_Rdtase-like_dom"/>
</dbReference>
<dbReference type="GO" id="GO:0010181">
    <property type="term" value="F:FMN binding"/>
    <property type="evidence" value="ECO:0007669"/>
    <property type="project" value="TreeGrafter"/>
</dbReference>
<proteinExistence type="predicted"/>
<feature type="domain" description="NADPH-dependent FMN reductase-like" evidence="3">
    <location>
        <begin position="5"/>
        <end position="150"/>
    </location>
</feature>
<dbReference type="GO" id="GO:0005829">
    <property type="term" value="C:cytosol"/>
    <property type="evidence" value="ECO:0007669"/>
    <property type="project" value="TreeGrafter"/>
</dbReference>
<keyword evidence="2" id="KW-0288">FMN</keyword>
<keyword evidence="5" id="KW-1185">Reference proteome</keyword>
<dbReference type="InterPro" id="IPR029039">
    <property type="entry name" value="Flavoprotein-like_sf"/>
</dbReference>
<keyword evidence="2" id="KW-0285">Flavoprotein</keyword>
<name>A0A9X3YJ76_9GAMM</name>
<dbReference type="Proteomes" id="UP001139971">
    <property type="component" value="Unassembled WGS sequence"/>
</dbReference>
<dbReference type="PANTHER" id="PTHR30543:SF21">
    <property type="entry name" value="NAD(P)H-DEPENDENT FMN REDUCTASE LOT6"/>
    <property type="match status" value="1"/>
</dbReference>
<dbReference type="GO" id="GO:0016491">
    <property type="term" value="F:oxidoreductase activity"/>
    <property type="evidence" value="ECO:0007669"/>
    <property type="project" value="InterPro"/>
</dbReference>
<comment type="caution">
    <text evidence="4">The sequence shown here is derived from an EMBL/GenBank/DDBJ whole genome shotgun (WGS) entry which is preliminary data.</text>
</comment>
<dbReference type="PANTHER" id="PTHR30543">
    <property type="entry name" value="CHROMATE REDUCTASE"/>
    <property type="match status" value="1"/>
</dbReference>
<dbReference type="EMBL" id="JAOVZO020000003">
    <property type="protein sequence ID" value="MDC8011843.1"/>
    <property type="molecule type" value="Genomic_DNA"/>
</dbReference>
<evidence type="ECO:0000256" key="1">
    <source>
        <dbReference type="ARBA" id="ARBA00001917"/>
    </source>
</evidence>
<dbReference type="RefSeq" id="WP_263543113.1">
    <property type="nucleotide sequence ID" value="NZ_JAOVZO020000003.1"/>
</dbReference>
<evidence type="ECO:0000256" key="2">
    <source>
        <dbReference type="ARBA" id="ARBA00022643"/>
    </source>
</evidence>
<organism evidence="4 5">
    <name type="scientific">Tahibacter soli</name>
    <dbReference type="NCBI Taxonomy" id="2983605"/>
    <lineage>
        <taxon>Bacteria</taxon>
        <taxon>Pseudomonadati</taxon>
        <taxon>Pseudomonadota</taxon>
        <taxon>Gammaproteobacteria</taxon>
        <taxon>Lysobacterales</taxon>
        <taxon>Rhodanobacteraceae</taxon>
        <taxon>Tahibacter</taxon>
    </lineage>
</organism>
<dbReference type="Gene3D" id="3.40.50.360">
    <property type="match status" value="1"/>
</dbReference>
<reference evidence="4" key="1">
    <citation type="submission" date="2023-02" db="EMBL/GenBank/DDBJ databases">
        <title>Tahibacter soli sp. nov. isolated from soil.</title>
        <authorList>
            <person name="Baek J.H."/>
            <person name="Lee J.K."/>
            <person name="Choi D.G."/>
            <person name="Jeon C.O."/>
        </authorList>
    </citation>
    <scope>NUCLEOTIDE SEQUENCE</scope>
    <source>
        <strain evidence="4">BL</strain>
    </source>
</reference>
<evidence type="ECO:0000313" key="5">
    <source>
        <dbReference type="Proteomes" id="UP001139971"/>
    </source>
</evidence>
<dbReference type="AlphaFoldDB" id="A0A9X3YJ76"/>